<dbReference type="InterPro" id="IPR004358">
    <property type="entry name" value="Sig_transdc_His_kin-like_C"/>
</dbReference>
<dbReference type="Gene3D" id="3.30.565.10">
    <property type="entry name" value="Histidine kinase-like ATPase, C-terminal domain"/>
    <property type="match status" value="1"/>
</dbReference>
<evidence type="ECO:0000256" key="4">
    <source>
        <dbReference type="ARBA" id="ARBA00022679"/>
    </source>
</evidence>
<dbReference type="GO" id="GO:0005524">
    <property type="term" value="F:ATP binding"/>
    <property type="evidence" value="ECO:0007669"/>
    <property type="project" value="UniProtKB-KW"/>
</dbReference>
<dbReference type="PANTHER" id="PTHR43065">
    <property type="entry name" value="SENSOR HISTIDINE KINASE"/>
    <property type="match status" value="1"/>
</dbReference>
<evidence type="ECO:0000313" key="12">
    <source>
        <dbReference type="Proteomes" id="UP001177212"/>
    </source>
</evidence>
<evidence type="ECO:0000256" key="7">
    <source>
        <dbReference type="ARBA" id="ARBA00022840"/>
    </source>
</evidence>
<proteinExistence type="predicted"/>
<evidence type="ECO:0000256" key="8">
    <source>
        <dbReference type="ARBA" id="ARBA00023012"/>
    </source>
</evidence>
<dbReference type="PANTHER" id="PTHR43065:SF50">
    <property type="entry name" value="HISTIDINE KINASE"/>
    <property type="match status" value="1"/>
</dbReference>
<dbReference type="PROSITE" id="PS50109">
    <property type="entry name" value="HIS_KIN"/>
    <property type="match status" value="1"/>
</dbReference>
<keyword evidence="6" id="KW-0418">Kinase</keyword>
<protein>
    <recommendedName>
        <fullName evidence="2">histidine kinase</fullName>
        <ecNumber evidence="2">2.7.13.3</ecNumber>
    </recommendedName>
</protein>
<dbReference type="Proteomes" id="UP001177212">
    <property type="component" value="Unassembled WGS sequence"/>
</dbReference>
<dbReference type="CDD" id="cd00082">
    <property type="entry name" value="HisKA"/>
    <property type="match status" value="1"/>
</dbReference>
<evidence type="ECO:0000256" key="2">
    <source>
        <dbReference type="ARBA" id="ARBA00012438"/>
    </source>
</evidence>
<dbReference type="SUPFAM" id="SSF55785">
    <property type="entry name" value="PYP-like sensor domain (PAS domain)"/>
    <property type="match status" value="1"/>
</dbReference>
<dbReference type="PRINTS" id="PR00344">
    <property type="entry name" value="BCTRLSENSOR"/>
</dbReference>
<gene>
    <name evidence="11" type="ORF">Q8W34_04625</name>
</gene>
<dbReference type="Gene3D" id="3.30.450.20">
    <property type="entry name" value="PAS domain"/>
    <property type="match status" value="1"/>
</dbReference>
<dbReference type="InterPro" id="IPR013767">
    <property type="entry name" value="PAS_fold"/>
</dbReference>
<dbReference type="Gene3D" id="1.10.287.130">
    <property type="match status" value="1"/>
</dbReference>
<dbReference type="SMART" id="SM00091">
    <property type="entry name" value="PAS"/>
    <property type="match status" value="1"/>
</dbReference>
<reference evidence="11" key="1">
    <citation type="submission" date="2023-07" db="EMBL/GenBank/DDBJ databases">
        <title>Genome content predicts the carbon catabolic preferences of heterotrophic bacteria.</title>
        <authorList>
            <person name="Gralka M."/>
        </authorList>
    </citation>
    <scope>NUCLEOTIDE SEQUENCE</scope>
    <source>
        <strain evidence="11">4G09</strain>
    </source>
</reference>
<comment type="catalytic activity">
    <reaction evidence="1">
        <text>ATP + protein L-histidine = ADP + protein N-phospho-L-histidine.</text>
        <dbReference type="EC" id="2.7.13.3"/>
    </reaction>
</comment>
<dbReference type="InterPro" id="IPR003594">
    <property type="entry name" value="HATPase_dom"/>
</dbReference>
<name>A0ABT9FAU4_9GAMM</name>
<keyword evidence="12" id="KW-1185">Reference proteome</keyword>
<keyword evidence="9" id="KW-0175">Coiled coil</keyword>
<dbReference type="SMART" id="SM00388">
    <property type="entry name" value="HisKA"/>
    <property type="match status" value="1"/>
</dbReference>
<accession>A0ABT9FAU4</accession>
<feature type="coiled-coil region" evidence="9">
    <location>
        <begin position="136"/>
        <end position="170"/>
    </location>
</feature>
<dbReference type="InterPro" id="IPR000014">
    <property type="entry name" value="PAS"/>
</dbReference>
<dbReference type="RefSeq" id="WP_058429388.1">
    <property type="nucleotide sequence ID" value="NZ_FSRF01000002.1"/>
</dbReference>
<dbReference type="Pfam" id="PF00989">
    <property type="entry name" value="PAS"/>
    <property type="match status" value="1"/>
</dbReference>
<evidence type="ECO:0000256" key="5">
    <source>
        <dbReference type="ARBA" id="ARBA00022741"/>
    </source>
</evidence>
<evidence type="ECO:0000256" key="3">
    <source>
        <dbReference type="ARBA" id="ARBA00022553"/>
    </source>
</evidence>
<sequence>MEKSEFERVIEQLPIGACIINQDMTITFANPTFLGGLTIRQPDLVGQPLLTVFEEQARFLKRKIDSVFILKNPSFSYWQQRPHVFPMRSSRPITGDESQMYQNVQFMPLSNENAEVTHVSIFVTDVTAEASYFIQQSDLKNALEDEHQQLKALHQELKVAQKKMLQSEKMASIGQLAAGVAHEINNPIGFVSSNLETLKDYALKLIKTTQTQKKIIVKQAEDRFIKLLEDVYERQGVDFILEDLPELLDESLDGAERVKKIVNSLRDFALSDEESWMEVDLCAEIESTLIVLKNELKYKVQIEKQFPAEPVFLWGKASKIRQLLFNTILNSLQAMVSGGTLTIECKQEQDKIKLIIEDTGAGIAESDLERIFDPFFTTKEVGQGTGLGLSEVYTITEEHEASVDVLSKVGEGSRFVFVFNTPKSS</sequence>
<keyword evidence="7 11" id="KW-0067">ATP-binding</keyword>
<dbReference type="Pfam" id="PF02518">
    <property type="entry name" value="HATPase_c"/>
    <property type="match status" value="1"/>
</dbReference>
<dbReference type="InterPro" id="IPR005467">
    <property type="entry name" value="His_kinase_dom"/>
</dbReference>
<dbReference type="InterPro" id="IPR036890">
    <property type="entry name" value="HATPase_C_sf"/>
</dbReference>
<comment type="caution">
    <text evidence="11">The sequence shown here is derived from an EMBL/GenBank/DDBJ whole genome shotgun (WGS) entry which is preliminary data.</text>
</comment>
<keyword evidence="3" id="KW-0597">Phosphoprotein</keyword>
<dbReference type="SMART" id="SM00387">
    <property type="entry name" value="HATPase_c"/>
    <property type="match status" value="1"/>
</dbReference>
<dbReference type="SUPFAM" id="SSF55874">
    <property type="entry name" value="ATPase domain of HSP90 chaperone/DNA topoisomerase II/histidine kinase"/>
    <property type="match status" value="1"/>
</dbReference>
<dbReference type="InterPro" id="IPR003661">
    <property type="entry name" value="HisK_dim/P_dom"/>
</dbReference>
<evidence type="ECO:0000256" key="6">
    <source>
        <dbReference type="ARBA" id="ARBA00022777"/>
    </source>
</evidence>
<keyword evidence="5" id="KW-0547">Nucleotide-binding</keyword>
<dbReference type="EMBL" id="JAUYVT010000002">
    <property type="protein sequence ID" value="MDP2563904.1"/>
    <property type="molecule type" value="Genomic_DNA"/>
</dbReference>
<organism evidence="11 12">
    <name type="scientific">Pseudoalteromonas marina</name>
    <dbReference type="NCBI Taxonomy" id="267375"/>
    <lineage>
        <taxon>Bacteria</taxon>
        <taxon>Pseudomonadati</taxon>
        <taxon>Pseudomonadota</taxon>
        <taxon>Gammaproteobacteria</taxon>
        <taxon>Alteromonadales</taxon>
        <taxon>Pseudoalteromonadaceae</taxon>
        <taxon>Pseudoalteromonas</taxon>
    </lineage>
</organism>
<dbReference type="Pfam" id="PF00512">
    <property type="entry name" value="HisKA"/>
    <property type="match status" value="1"/>
</dbReference>
<dbReference type="EC" id="2.7.13.3" evidence="2"/>
<evidence type="ECO:0000256" key="1">
    <source>
        <dbReference type="ARBA" id="ARBA00000085"/>
    </source>
</evidence>
<evidence type="ECO:0000313" key="11">
    <source>
        <dbReference type="EMBL" id="MDP2563904.1"/>
    </source>
</evidence>
<dbReference type="InterPro" id="IPR036097">
    <property type="entry name" value="HisK_dim/P_sf"/>
</dbReference>
<feature type="domain" description="Histidine kinase" evidence="10">
    <location>
        <begin position="179"/>
        <end position="423"/>
    </location>
</feature>
<dbReference type="SUPFAM" id="SSF47384">
    <property type="entry name" value="Homodimeric domain of signal transducing histidine kinase"/>
    <property type="match status" value="1"/>
</dbReference>
<dbReference type="InterPro" id="IPR035965">
    <property type="entry name" value="PAS-like_dom_sf"/>
</dbReference>
<keyword evidence="8" id="KW-0902">Two-component regulatory system</keyword>
<dbReference type="CDD" id="cd00130">
    <property type="entry name" value="PAS"/>
    <property type="match status" value="1"/>
</dbReference>
<evidence type="ECO:0000256" key="9">
    <source>
        <dbReference type="SAM" id="Coils"/>
    </source>
</evidence>
<keyword evidence="4" id="KW-0808">Transferase</keyword>
<evidence type="ECO:0000259" key="10">
    <source>
        <dbReference type="PROSITE" id="PS50109"/>
    </source>
</evidence>